<reference evidence="1 2" key="1">
    <citation type="submission" date="2024-09" db="EMBL/GenBank/DDBJ databases">
        <authorList>
            <person name="Lee S.D."/>
        </authorList>
    </citation>
    <scope>NUCLEOTIDE SEQUENCE [LARGE SCALE GENOMIC DNA]</scope>
    <source>
        <strain evidence="1 2">N1-12</strain>
    </source>
</reference>
<sequence>MADIKYSQVQSGLVALAAATAAEENAARHRFNRLKNKVTEADRNYSNIVRLGFDPLTLADFSTVGQSLVGQARMVLDAANVAIELNGMALQAGRDIDYRHGGMDRAIASNPVPPANREAYNNR</sequence>
<evidence type="ECO:0000313" key="2">
    <source>
        <dbReference type="Proteomes" id="UP001592529"/>
    </source>
</evidence>
<gene>
    <name evidence="1" type="ORF">ACEZCY_35935</name>
</gene>
<name>A0ABV6WRJ7_9ACTN</name>
<accession>A0ABV6WRJ7</accession>
<organism evidence="1 2">
    <name type="scientific">Streptacidiphilus alkalitolerans</name>
    <dbReference type="NCBI Taxonomy" id="3342712"/>
    <lineage>
        <taxon>Bacteria</taxon>
        <taxon>Bacillati</taxon>
        <taxon>Actinomycetota</taxon>
        <taxon>Actinomycetes</taxon>
        <taxon>Kitasatosporales</taxon>
        <taxon>Streptomycetaceae</taxon>
        <taxon>Streptacidiphilus</taxon>
    </lineage>
</organism>
<evidence type="ECO:0000313" key="1">
    <source>
        <dbReference type="EMBL" id="MFC1428567.1"/>
    </source>
</evidence>
<protein>
    <submittedName>
        <fullName evidence="1">Uncharacterized protein</fullName>
    </submittedName>
</protein>
<dbReference type="RefSeq" id="WP_380528010.1">
    <property type="nucleotide sequence ID" value="NZ_JBHFAA010000025.1"/>
</dbReference>
<dbReference type="Proteomes" id="UP001592529">
    <property type="component" value="Unassembled WGS sequence"/>
</dbReference>
<proteinExistence type="predicted"/>
<comment type="caution">
    <text evidence="1">The sequence shown here is derived from an EMBL/GenBank/DDBJ whole genome shotgun (WGS) entry which is preliminary data.</text>
</comment>
<dbReference type="EMBL" id="JBHFAA010000025">
    <property type="protein sequence ID" value="MFC1428567.1"/>
    <property type="molecule type" value="Genomic_DNA"/>
</dbReference>
<keyword evidence="2" id="KW-1185">Reference proteome</keyword>